<comment type="caution">
    <text evidence="2">The sequence shown here is derived from an EMBL/GenBank/DDBJ whole genome shotgun (WGS) entry which is preliminary data.</text>
</comment>
<evidence type="ECO:0000313" key="3">
    <source>
        <dbReference type="Proteomes" id="UP001163046"/>
    </source>
</evidence>
<dbReference type="OrthoDB" id="1904536at2759"/>
<sequence length="159" mass="17809">MSPSLSSGKEATRKGEGVLITELEEYDIETISLHEVSRDGSNDFPDSQEDLPELEEVDVKDPFFIRSFNPCHAKKKPLIEELDDNVESKGRPLIQEYPKENVSPISQDHNSPTRDLSLKKFTKGFTRLNNPPNKPGKALIQELDTVGDFEGNGENSKIP</sequence>
<dbReference type="Proteomes" id="UP001163046">
    <property type="component" value="Unassembled WGS sequence"/>
</dbReference>
<accession>A0A9X0A2J4</accession>
<proteinExistence type="predicted"/>
<gene>
    <name evidence="2" type="ORF">OS493_013651</name>
</gene>
<protein>
    <submittedName>
        <fullName evidence="2">Uncharacterized protein</fullName>
    </submittedName>
</protein>
<dbReference type="EMBL" id="MU825402">
    <property type="protein sequence ID" value="KAJ7392271.1"/>
    <property type="molecule type" value="Genomic_DNA"/>
</dbReference>
<name>A0A9X0A2J4_9CNID</name>
<feature type="region of interest" description="Disordered" evidence="1">
    <location>
        <begin position="125"/>
        <end position="159"/>
    </location>
</feature>
<reference evidence="2" key="1">
    <citation type="submission" date="2023-01" db="EMBL/GenBank/DDBJ databases">
        <title>Genome assembly of the deep-sea coral Lophelia pertusa.</title>
        <authorList>
            <person name="Herrera S."/>
            <person name="Cordes E."/>
        </authorList>
    </citation>
    <scope>NUCLEOTIDE SEQUENCE</scope>
    <source>
        <strain evidence="2">USNM1676648</strain>
        <tissue evidence="2">Polyp</tissue>
    </source>
</reference>
<evidence type="ECO:0000313" key="2">
    <source>
        <dbReference type="EMBL" id="KAJ7392271.1"/>
    </source>
</evidence>
<organism evidence="2 3">
    <name type="scientific">Desmophyllum pertusum</name>
    <dbReference type="NCBI Taxonomy" id="174260"/>
    <lineage>
        <taxon>Eukaryota</taxon>
        <taxon>Metazoa</taxon>
        <taxon>Cnidaria</taxon>
        <taxon>Anthozoa</taxon>
        <taxon>Hexacorallia</taxon>
        <taxon>Scleractinia</taxon>
        <taxon>Caryophylliina</taxon>
        <taxon>Caryophylliidae</taxon>
        <taxon>Desmophyllum</taxon>
    </lineage>
</organism>
<keyword evidence="3" id="KW-1185">Reference proteome</keyword>
<evidence type="ECO:0000256" key="1">
    <source>
        <dbReference type="SAM" id="MobiDB-lite"/>
    </source>
</evidence>
<dbReference type="AlphaFoldDB" id="A0A9X0A2J4"/>